<dbReference type="InParanoid" id="W2S1C4"/>
<dbReference type="SUPFAM" id="SSF117281">
    <property type="entry name" value="Kelch motif"/>
    <property type="match status" value="1"/>
</dbReference>
<feature type="region of interest" description="Disordered" evidence="3">
    <location>
        <begin position="718"/>
        <end position="770"/>
    </location>
</feature>
<dbReference type="Proteomes" id="UP000030752">
    <property type="component" value="Unassembled WGS sequence"/>
</dbReference>
<dbReference type="PANTHER" id="PTHR46093:SF18">
    <property type="entry name" value="FIBRONECTIN TYPE-III DOMAIN-CONTAINING PROTEIN"/>
    <property type="match status" value="1"/>
</dbReference>
<evidence type="ECO:0000313" key="5">
    <source>
        <dbReference type="EMBL" id="ETN42472.1"/>
    </source>
</evidence>
<dbReference type="GeneID" id="19968967"/>
<evidence type="ECO:0000313" key="6">
    <source>
        <dbReference type="Proteomes" id="UP000030752"/>
    </source>
</evidence>
<feature type="compositionally biased region" description="Basic and acidic residues" evidence="3">
    <location>
        <begin position="738"/>
        <end position="749"/>
    </location>
</feature>
<gene>
    <name evidence="5" type="ORF">HMPREF1541_01628</name>
</gene>
<dbReference type="PANTHER" id="PTHR46093">
    <property type="entry name" value="ACYL-COA-BINDING DOMAIN-CONTAINING PROTEIN 5"/>
    <property type="match status" value="1"/>
</dbReference>
<proteinExistence type="predicted"/>
<organism evidence="5 6">
    <name type="scientific">Cyphellophora europaea (strain CBS 101466)</name>
    <name type="common">Phialophora europaea</name>
    <dbReference type="NCBI Taxonomy" id="1220924"/>
    <lineage>
        <taxon>Eukaryota</taxon>
        <taxon>Fungi</taxon>
        <taxon>Dikarya</taxon>
        <taxon>Ascomycota</taxon>
        <taxon>Pezizomycotina</taxon>
        <taxon>Eurotiomycetes</taxon>
        <taxon>Chaetothyriomycetidae</taxon>
        <taxon>Chaetothyriales</taxon>
        <taxon>Cyphellophoraceae</taxon>
        <taxon>Cyphellophora</taxon>
    </lineage>
</organism>
<dbReference type="VEuPathDB" id="FungiDB:HMPREF1541_01628"/>
<dbReference type="Gene3D" id="2.120.10.80">
    <property type="entry name" value="Kelch-type beta propeller"/>
    <property type="match status" value="2"/>
</dbReference>
<evidence type="ECO:0008006" key="7">
    <source>
        <dbReference type="Google" id="ProtNLM"/>
    </source>
</evidence>
<dbReference type="Pfam" id="PF24681">
    <property type="entry name" value="Kelch_KLHDC2_KLHL20_DRC7"/>
    <property type="match status" value="1"/>
</dbReference>
<feature type="region of interest" description="Disordered" evidence="3">
    <location>
        <begin position="633"/>
        <end position="659"/>
    </location>
</feature>
<evidence type="ECO:0000256" key="2">
    <source>
        <dbReference type="ARBA" id="ARBA00022737"/>
    </source>
</evidence>
<keyword evidence="4" id="KW-0472">Membrane</keyword>
<dbReference type="InterPro" id="IPR015915">
    <property type="entry name" value="Kelch-typ_b-propeller"/>
</dbReference>
<feature type="transmembrane region" description="Helical" evidence="4">
    <location>
        <begin position="664"/>
        <end position="688"/>
    </location>
</feature>
<name>W2S1C4_CYPE1</name>
<keyword evidence="1" id="KW-0880">Kelch repeat</keyword>
<dbReference type="STRING" id="1220924.W2S1C4"/>
<evidence type="ECO:0000256" key="1">
    <source>
        <dbReference type="ARBA" id="ARBA00022441"/>
    </source>
</evidence>
<protein>
    <recommendedName>
        <fullName evidence="7">Kelch repeat-containing protein</fullName>
    </recommendedName>
</protein>
<feature type="compositionally biased region" description="Basic and acidic residues" evidence="3">
    <location>
        <begin position="19"/>
        <end position="34"/>
    </location>
</feature>
<keyword evidence="4" id="KW-0812">Transmembrane</keyword>
<evidence type="ECO:0000256" key="4">
    <source>
        <dbReference type="SAM" id="Phobius"/>
    </source>
</evidence>
<feature type="compositionally biased region" description="Polar residues" evidence="3">
    <location>
        <begin position="35"/>
        <end position="53"/>
    </location>
</feature>
<sequence length="794" mass="84878">MHTATQQPAAGPTGAQSTHHSDSPHLHSATRDLLRQQSTDSATSIDSFPPHTSTPHRRSSVFFEEGLKGDDAIVDARIRRIGRPSLRVRFRSKVDIREPEEVDEPFIQPAQKSDGLPTLLLTAPRIMFFTLLLAVLIPSLGHSPFLKAGISPIGAEAGPIKVPLEEQRKAVPTIEKRQNSDTDICKRWSGQSAVVNGTMYYYGGRKSTSADQTSDTWTNDFLSLDLTKSWQISSPSMTGLPQPSGVPEVSLGYLWNSFDTLYLYGGQFSDSPVESPAPFSVWQYDIGASRWSELDNTETAGGENAQPSGQSVQRAAEGAGIAIPQLGRGYYFGGHLDGYTVEGWSQSIPRQYLTSLLEFTMPGYSNQAVNDGNTAGSGGLFRNITEGGVQGSAGFPERADGTLVYVPGYGEQGVLIGLAGGNNATFTQLNIIDVYDIATSSWYRQATSGTSPQVRVNPCAIVASAADGTSTQLYMFGGQNLIPAGEQEQYDDMWILSIPSFTWIEVDMSDQSVPPARAGHMCAAWNSQMVVWGGYVGQDLSCDSPGIYVFNLSSLAWQNEYRALSDGEDHLNRQTSQDDDSSALGGSFGYAVPGKVQEVIGGNAVGSATITEPVQTPTSGPMATGSPITYTVTGSDGSVVTETSTPGASDHGSSNSGGSSNAGAIAGGVIAGVLAIVALYLGYCVYVYRKQLAVYKNHVAMAQREHLAGDGGRAFLAVPPSVGKSSKEKSQSSSDPGRSSDERSWRRELGASNPYRNAHDDARSSTDDVQLAQEPSFVGILLNPRRSLRVVNRD</sequence>
<dbReference type="EMBL" id="KB822718">
    <property type="protein sequence ID" value="ETN42472.1"/>
    <property type="molecule type" value="Genomic_DNA"/>
</dbReference>
<accession>W2S1C4</accession>
<dbReference type="AlphaFoldDB" id="W2S1C4"/>
<feature type="compositionally biased region" description="Polar residues" evidence="3">
    <location>
        <begin position="633"/>
        <end position="647"/>
    </location>
</feature>
<feature type="compositionally biased region" description="Polar residues" evidence="3">
    <location>
        <begin position="1"/>
        <end position="18"/>
    </location>
</feature>
<feature type="region of interest" description="Disordered" evidence="3">
    <location>
        <begin position="1"/>
        <end position="61"/>
    </location>
</feature>
<evidence type="ECO:0000256" key="3">
    <source>
        <dbReference type="SAM" id="MobiDB-lite"/>
    </source>
</evidence>
<feature type="compositionally biased region" description="Basic and acidic residues" evidence="3">
    <location>
        <begin position="757"/>
        <end position="766"/>
    </location>
</feature>
<dbReference type="OrthoDB" id="10251809at2759"/>
<dbReference type="eggNOG" id="ENOG502RM13">
    <property type="taxonomic scope" value="Eukaryota"/>
</dbReference>
<reference evidence="5 6" key="1">
    <citation type="submission" date="2013-03" db="EMBL/GenBank/DDBJ databases">
        <title>The Genome Sequence of Phialophora europaea CBS 101466.</title>
        <authorList>
            <consortium name="The Broad Institute Genomics Platform"/>
            <person name="Cuomo C."/>
            <person name="de Hoog S."/>
            <person name="Gorbushina A."/>
            <person name="Walker B."/>
            <person name="Young S.K."/>
            <person name="Zeng Q."/>
            <person name="Gargeya S."/>
            <person name="Fitzgerald M."/>
            <person name="Haas B."/>
            <person name="Abouelleil A."/>
            <person name="Allen A.W."/>
            <person name="Alvarado L."/>
            <person name="Arachchi H.M."/>
            <person name="Berlin A.M."/>
            <person name="Chapman S.B."/>
            <person name="Gainer-Dewar J."/>
            <person name="Goldberg J."/>
            <person name="Griggs A."/>
            <person name="Gujja S."/>
            <person name="Hansen M."/>
            <person name="Howarth C."/>
            <person name="Imamovic A."/>
            <person name="Ireland A."/>
            <person name="Larimer J."/>
            <person name="McCowan C."/>
            <person name="Murphy C."/>
            <person name="Pearson M."/>
            <person name="Poon T.W."/>
            <person name="Priest M."/>
            <person name="Roberts A."/>
            <person name="Saif S."/>
            <person name="Shea T."/>
            <person name="Sisk P."/>
            <person name="Sykes S."/>
            <person name="Wortman J."/>
            <person name="Nusbaum C."/>
            <person name="Birren B."/>
        </authorList>
    </citation>
    <scope>NUCLEOTIDE SEQUENCE [LARGE SCALE GENOMIC DNA]</scope>
    <source>
        <strain evidence="5 6">CBS 101466</strain>
    </source>
</reference>
<keyword evidence="2" id="KW-0677">Repeat</keyword>
<dbReference type="HOGENOM" id="CLU_012508_0_0_1"/>
<keyword evidence="6" id="KW-1185">Reference proteome</keyword>
<dbReference type="RefSeq" id="XP_008714208.1">
    <property type="nucleotide sequence ID" value="XM_008715986.1"/>
</dbReference>
<keyword evidence="4" id="KW-1133">Transmembrane helix</keyword>